<reference evidence="2 3" key="2">
    <citation type="journal article" date="2017" name="Genome Biol.">
        <title>New reference genome sequences of hot pepper reveal the massive evolution of plant disease-resistance genes by retroduplication.</title>
        <authorList>
            <person name="Kim S."/>
            <person name="Park J."/>
            <person name="Yeom S.I."/>
            <person name="Kim Y.M."/>
            <person name="Seo E."/>
            <person name="Kim K.T."/>
            <person name="Kim M.S."/>
            <person name="Lee J.M."/>
            <person name="Cheong K."/>
            <person name="Shin H.S."/>
            <person name="Kim S.B."/>
            <person name="Han K."/>
            <person name="Lee J."/>
            <person name="Park M."/>
            <person name="Lee H.A."/>
            <person name="Lee H.Y."/>
            <person name="Lee Y."/>
            <person name="Oh S."/>
            <person name="Lee J.H."/>
            <person name="Choi E."/>
            <person name="Choi E."/>
            <person name="Lee S.E."/>
            <person name="Jeon J."/>
            <person name="Kim H."/>
            <person name="Choi G."/>
            <person name="Song H."/>
            <person name="Lee J."/>
            <person name="Lee S.C."/>
            <person name="Kwon J.K."/>
            <person name="Lee H.Y."/>
            <person name="Koo N."/>
            <person name="Hong Y."/>
            <person name="Kim R.W."/>
            <person name="Kang W.H."/>
            <person name="Huh J.H."/>
            <person name="Kang B.C."/>
            <person name="Yang T.J."/>
            <person name="Lee Y.H."/>
            <person name="Bennetzen J.L."/>
            <person name="Choi D."/>
        </authorList>
    </citation>
    <scope>NUCLEOTIDE SEQUENCE [LARGE SCALE GENOMIC DNA]</scope>
    <source>
        <strain evidence="3">cv. CM334</strain>
    </source>
</reference>
<dbReference type="Gramene" id="PHT88750">
    <property type="protein sequence ID" value="PHT88750"/>
    <property type="gene ID" value="T459_10856"/>
</dbReference>
<protein>
    <recommendedName>
        <fullName evidence="1">Agenet domain-containing protein</fullName>
    </recommendedName>
</protein>
<name>A0A2G3A3H4_CAPAN</name>
<evidence type="ECO:0000259" key="1">
    <source>
        <dbReference type="SMART" id="SM00743"/>
    </source>
</evidence>
<evidence type="ECO:0000313" key="3">
    <source>
        <dbReference type="Proteomes" id="UP000222542"/>
    </source>
</evidence>
<dbReference type="Proteomes" id="UP000222542">
    <property type="component" value="Unassembled WGS sequence"/>
</dbReference>
<reference evidence="2 3" key="1">
    <citation type="journal article" date="2014" name="Nat. Genet.">
        <title>Genome sequence of the hot pepper provides insights into the evolution of pungency in Capsicum species.</title>
        <authorList>
            <person name="Kim S."/>
            <person name="Park M."/>
            <person name="Yeom S.I."/>
            <person name="Kim Y.M."/>
            <person name="Lee J.M."/>
            <person name="Lee H.A."/>
            <person name="Seo E."/>
            <person name="Choi J."/>
            <person name="Cheong K."/>
            <person name="Kim K.T."/>
            <person name="Jung K."/>
            <person name="Lee G.W."/>
            <person name="Oh S.K."/>
            <person name="Bae C."/>
            <person name="Kim S.B."/>
            <person name="Lee H.Y."/>
            <person name="Kim S.Y."/>
            <person name="Kim M.S."/>
            <person name="Kang B.C."/>
            <person name="Jo Y.D."/>
            <person name="Yang H.B."/>
            <person name="Jeong H.J."/>
            <person name="Kang W.H."/>
            <person name="Kwon J.K."/>
            <person name="Shin C."/>
            <person name="Lim J.Y."/>
            <person name="Park J.H."/>
            <person name="Huh J.H."/>
            <person name="Kim J.S."/>
            <person name="Kim B.D."/>
            <person name="Cohen O."/>
            <person name="Paran I."/>
            <person name="Suh M.C."/>
            <person name="Lee S.B."/>
            <person name="Kim Y.K."/>
            <person name="Shin Y."/>
            <person name="Noh S.J."/>
            <person name="Park J."/>
            <person name="Seo Y.S."/>
            <person name="Kwon S.Y."/>
            <person name="Kim H.A."/>
            <person name="Park J.M."/>
            <person name="Kim H.J."/>
            <person name="Choi S.B."/>
            <person name="Bosland P.W."/>
            <person name="Reeves G."/>
            <person name="Jo S.H."/>
            <person name="Lee B.W."/>
            <person name="Cho H.T."/>
            <person name="Choi H.S."/>
            <person name="Lee M.S."/>
            <person name="Yu Y."/>
            <person name="Do Choi Y."/>
            <person name="Park B.S."/>
            <person name="van Deynze A."/>
            <person name="Ashrafi H."/>
            <person name="Hill T."/>
            <person name="Kim W.T."/>
            <person name="Pai H.S."/>
            <person name="Ahn H.K."/>
            <person name="Yeam I."/>
            <person name="Giovannoni J.J."/>
            <person name="Rose J.K."/>
            <person name="Sorensen I."/>
            <person name="Lee S.J."/>
            <person name="Kim R.W."/>
            <person name="Choi I.Y."/>
            <person name="Choi B.S."/>
            <person name="Lim J.S."/>
            <person name="Lee Y.H."/>
            <person name="Choi D."/>
        </authorList>
    </citation>
    <scope>NUCLEOTIDE SEQUENCE [LARGE SCALE GENOMIC DNA]</scope>
    <source>
        <strain evidence="3">cv. CM334</strain>
    </source>
</reference>
<dbReference type="SMART" id="SM00743">
    <property type="entry name" value="Agenet"/>
    <property type="match status" value="2"/>
</dbReference>
<accession>A0A2G3A3H4</accession>
<comment type="caution">
    <text evidence="2">The sequence shown here is derived from an EMBL/GenBank/DDBJ whole genome shotgun (WGS) entry which is preliminary data.</text>
</comment>
<dbReference type="PANTHER" id="PTHR31917:SF112">
    <property type="entry name" value="AGENET DOMAIN-CONTAINING PROTEIN"/>
    <property type="match status" value="1"/>
</dbReference>
<feature type="domain" description="Agenet" evidence="1">
    <location>
        <begin position="27"/>
        <end position="95"/>
    </location>
</feature>
<keyword evidence="3" id="KW-1185">Reference proteome</keyword>
<evidence type="ECO:0000313" key="2">
    <source>
        <dbReference type="EMBL" id="PHT88750.1"/>
    </source>
</evidence>
<sequence>MAHTETLIDILKARINRMAFKKQDTTTLFQRGDKVEVASQEWGYIGSYYTAKIVCSIGDSHYRVRFKNLVNDDKSDLLEEIVMASEIRPMPPRHKTLLPENICLNDKVDVFDKDGWWVGFVSGRDEQSYYVYFPTTGDNVAYPLQLLRFHQEWNMGNWISSN</sequence>
<dbReference type="PANTHER" id="PTHR31917">
    <property type="entry name" value="AGENET DOMAIN-CONTAINING PROTEIN-RELATED"/>
    <property type="match status" value="1"/>
</dbReference>
<gene>
    <name evidence="2" type="ORF">T459_10856</name>
</gene>
<dbReference type="InterPro" id="IPR008395">
    <property type="entry name" value="Agenet-like_dom"/>
</dbReference>
<feature type="domain" description="Agenet" evidence="1">
    <location>
        <begin position="100"/>
        <end position="155"/>
    </location>
</feature>
<dbReference type="AlphaFoldDB" id="A0A2G3A3H4"/>
<dbReference type="Gene3D" id="2.30.30.140">
    <property type="match status" value="1"/>
</dbReference>
<proteinExistence type="predicted"/>
<dbReference type="InterPro" id="IPR014002">
    <property type="entry name" value="Agenet_dom_plant"/>
</dbReference>
<dbReference type="STRING" id="4072.A0A2G3A3H4"/>
<dbReference type="Pfam" id="PF05641">
    <property type="entry name" value="Agenet"/>
    <property type="match status" value="1"/>
</dbReference>
<dbReference type="EMBL" id="AYRZ02000003">
    <property type="protein sequence ID" value="PHT88750.1"/>
    <property type="molecule type" value="Genomic_DNA"/>
</dbReference>
<dbReference type="OMA" id="EVASQEW"/>
<dbReference type="CDD" id="cd20405">
    <property type="entry name" value="Tudor_Agenet_AtDUF_rpt1_3"/>
    <property type="match status" value="1"/>
</dbReference>
<organism evidence="2 3">
    <name type="scientific">Capsicum annuum</name>
    <name type="common">Capsicum pepper</name>
    <dbReference type="NCBI Taxonomy" id="4072"/>
    <lineage>
        <taxon>Eukaryota</taxon>
        <taxon>Viridiplantae</taxon>
        <taxon>Streptophyta</taxon>
        <taxon>Embryophyta</taxon>
        <taxon>Tracheophyta</taxon>
        <taxon>Spermatophyta</taxon>
        <taxon>Magnoliopsida</taxon>
        <taxon>eudicotyledons</taxon>
        <taxon>Gunneridae</taxon>
        <taxon>Pentapetalae</taxon>
        <taxon>asterids</taxon>
        <taxon>lamiids</taxon>
        <taxon>Solanales</taxon>
        <taxon>Solanaceae</taxon>
        <taxon>Solanoideae</taxon>
        <taxon>Capsiceae</taxon>
        <taxon>Capsicum</taxon>
    </lineage>
</organism>
<dbReference type="CDD" id="cd20406">
    <property type="entry name" value="Tudor_Agenet_AtDUF_rpt2_4"/>
    <property type="match status" value="1"/>
</dbReference>